<accession>I2C9J3</accession>
<dbReference type="HOGENOM" id="CLU_3149040_0_0_9"/>
<dbReference type="KEGG" id="bqy:MUS_3446"/>
<dbReference type="PATRIC" id="fig|1126211.3.peg.3274"/>
<reference evidence="1 2" key="1">
    <citation type="journal article" date="2012" name="J. Biotechnol.">
        <title>Genome sequence of the plant growth promoting strain Bacillus amyloliquefaciens subsp. plantarum B9601-Y2 and expression of mersacidin and other secondary metabolites.</title>
        <authorList>
            <person name="He P."/>
            <person name="Hao K."/>
            <person name="Blom J."/>
            <person name="Ruckert C."/>
            <person name="Vater J."/>
            <person name="Mao Z."/>
            <person name="Wu Y."/>
            <person name="Hou M."/>
            <person name="He P."/>
            <person name="He Y."/>
            <person name="Borriss R."/>
        </authorList>
    </citation>
    <scope>NUCLEOTIDE SEQUENCE [LARGE SCALE GENOMIC DNA]</scope>
    <source>
        <strain evidence="1">Y2</strain>
    </source>
</reference>
<dbReference type="AlphaFoldDB" id="I2C9J3"/>
<organism evidence="1 2">
    <name type="scientific">Bacillus amyloliquefaciens (strain Y2)</name>
    <name type="common">Bacillus amyloliquefaciens subsp. plantarum (strain B9601-Y2)</name>
    <dbReference type="NCBI Taxonomy" id="1155777"/>
    <lineage>
        <taxon>Bacteria</taxon>
        <taxon>Bacillati</taxon>
        <taxon>Bacillota</taxon>
        <taxon>Bacilli</taxon>
        <taxon>Bacillales</taxon>
        <taxon>Bacillaceae</taxon>
        <taxon>Bacillus</taxon>
        <taxon>Bacillus amyloliquefaciens group</taxon>
    </lineage>
</organism>
<sequence length="48" mass="5670">MNQLPHLDKTEEDQPSHYPYIAYKKGISILLLRDMTVKKHRSQRNGAF</sequence>
<dbReference type="EMBL" id="CP003332">
    <property type="protein sequence ID" value="AFJ63317.1"/>
    <property type="molecule type" value="Genomic_DNA"/>
</dbReference>
<protein>
    <submittedName>
        <fullName evidence="1">Uncharacterized protein</fullName>
    </submittedName>
</protein>
<evidence type="ECO:0000313" key="2">
    <source>
        <dbReference type="Proteomes" id="UP000002878"/>
    </source>
</evidence>
<evidence type="ECO:0000313" key="1">
    <source>
        <dbReference type="EMBL" id="AFJ63317.1"/>
    </source>
</evidence>
<proteinExistence type="predicted"/>
<name>I2C9J3_BACAY</name>
<dbReference type="Proteomes" id="UP000002878">
    <property type="component" value="Chromosome"/>
</dbReference>
<gene>
    <name evidence="1" type="ORF">MUS_3446</name>
</gene>